<feature type="transmembrane region" description="Helical" evidence="1">
    <location>
        <begin position="120"/>
        <end position="139"/>
    </location>
</feature>
<name>A0A9D0YXQ4_9FIRM</name>
<evidence type="ECO:0000313" key="2">
    <source>
        <dbReference type="EMBL" id="HIQ63863.1"/>
    </source>
</evidence>
<reference evidence="2" key="1">
    <citation type="submission" date="2020-10" db="EMBL/GenBank/DDBJ databases">
        <authorList>
            <person name="Gilroy R."/>
        </authorList>
    </citation>
    <scope>NUCLEOTIDE SEQUENCE</scope>
    <source>
        <strain evidence="2">ChiHile30-977</strain>
    </source>
</reference>
<gene>
    <name evidence="2" type="ORF">IAA66_09825</name>
</gene>
<reference evidence="2" key="2">
    <citation type="journal article" date="2021" name="PeerJ">
        <title>Extensive microbial diversity within the chicken gut microbiome revealed by metagenomics and culture.</title>
        <authorList>
            <person name="Gilroy R."/>
            <person name="Ravi A."/>
            <person name="Getino M."/>
            <person name="Pursley I."/>
            <person name="Horton D.L."/>
            <person name="Alikhan N.F."/>
            <person name="Baker D."/>
            <person name="Gharbi K."/>
            <person name="Hall N."/>
            <person name="Watson M."/>
            <person name="Adriaenssens E.M."/>
            <person name="Foster-Nyarko E."/>
            <person name="Jarju S."/>
            <person name="Secka A."/>
            <person name="Antonio M."/>
            <person name="Oren A."/>
            <person name="Chaudhuri R.R."/>
            <person name="La Ragione R."/>
            <person name="Hildebrand F."/>
            <person name="Pallen M.J."/>
        </authorList>
    </citation>
    <scope>NUCLEOTIDE SEQUENCE</scope>
    <source>
        <strain evidence="2">ChiHile30-977</strain>
    </source>
</reference>
<dbReference type="AlphaFoldDB" id="A0A9D0YXQ4"/>
<dbReference type="Proteomes" id="UP000886819">
    <property type="component" value="Unassembled WGS sequence"/>
</dbReference>
<feature type="transmembrane region" description="Helical" evidence="1">
    <location>
        <begin position="6"/>
        <end position="22"/>
    </location>
</feature>
<feature type="transmembrane region" description="Helical" evidence="1">
    <location>
        <begin position="34"/>
        <end position="53"/>
    </location>
</feature>
<feature type="transmembrane region" description="Helical" evidence="1">
    <location>
        <begin position="175"/>
        <end position="196"/>
    </location>
</feature>
<keyword evidence="1" id="KW-0472">Membrane</keyword>
<feature type="transmembrane region" description="Helical" evidence="1">
    <location>
        <begin position="208"/>
        <end position="230"/>
    </location>
</feature>
<feature type="transmembrane region" description="Helical" evidence="1">
    <location>
        <begin position="96"/>
        <end position="114"/>
    </location>
</feature>
<feature type="transmembrane region" description="Helical" evidence="1">
    <location>
        <begin position="65"/>
        <end position="84"/>
    </location>
</feature>
<accession>A0A9D0YXQ4</accession>
<dbReference type="EMBL" id="DVFI01000134">
    <property type="protein sequence ID" value="HIQ63863.1"/>
    <property type="molecule type" value="Genomic_DNA"/>
</dbReference>
<evidence type="ECO:0000313" key="3">
    <source>
        <dbReference type="Proteomes" id="UP000886819"/>
    </source>
</evidence>
<comment type="caution">
    <text evidence="2">The sequence shown here is derived from an EMBL/GenBank/DDBJ whole genome shotgun (WGS) entry which is preliminary data.</text>
</comment>
<organism evidence="2 3">
    <name type="scientific">Candidatus Avichristensenella intestinipullorum</name>
    <dbReference type="NCBI Taxonomy" id="2840693"/>
    <lineage>
        <taxon>Bacteria</taxon>
        <taxon>Bacillati</taxon>
        <taxon>Bacillota</taxon>
        <taxon>Clostridia</taxon>
        <taxon>Candidatus Avichristensenella</taxon>
    </lineage>
</organism>
<proteinExistence type="predicted"/>
<feature type="transmembrane region" description="Helical" evidence="1">
    <location>
        <begin position="151"/>
        <end position="169"/>
    </location>
</feature>
<protein>
    <submittedName>
        <fullName evidence="2">Uncharacterized protein</fullName>
    </submittedName>
</protein>
<keyword evidence="1" id="KW-0812">Transmembrane</keyword>
<keyword evidence="1" id="KW-1133">Transmembrane helix</keyword>
<sequence length="256" mass="27895">MTAAILYEVAHCLIAAGLALWLRHRALARPDRPALWMLTAAAACLLLGDVYWLAHLIVRGGVPGIFSACDVAYIGFFLLLNAALPQAALRSPWTSPFAAGLLLFTLLNAVGWIVWTDAWFANVVWALVLLALVWHAAMLTEDAVRPRRRNALLALLCALALCEALLLCLPDNGRSAFGAVRVTLWLLALFQLGYALKGDRPLARMPSPAWVLVAVFGELASFLSQGWVYYGFQVLTIGAFVRAVLTACGEEERHAD</sequence>
<evidence type="ECO:0000256" key="1">
    <source>
        <dbReference type="SAM" id="Phobius"/>
    </source>
</evidence>